<gene>
    <name evidence="1" type="ORF">GYMLUDRAFT_997358</name>
</gene>
<dbReference type="EMBL" id="KN834771">
    <property type="protein sequence ID" value="KIK61492.1"/>
    <property type="molecule type" value="Genomic_DNA"/>
</dbReference>
<accession>A0A0D0CQZ0</accession>
<dbReference type="HOGENOM" id="CLU_2242905_0_0_1"/>
<dbReference type="SUPFAM" id="SSF53659">
    <property type="entry name" value="Isocitrate/Isopropylmalate dehydrogenase-like"/>
    <property type="match status" value="1"/>
</dbReference>
<dbReference type="Gene3D" id="3.40.718.10">
    <property type="entry name" value="Isopropylmalate Dehydrogenase"/>
    <property type="match status" value="1"/>
</dbReference>
<keyword evidence="2" id="KW-1185">Reference proteome</keyword>
<evidence type="ECO:0000313" key="2">
    <source>
        <dbReference type="Proteomes" id="UP000053593"/>
    </source>
</evidence>
<sequence length="105" mass="11871">SRAGSSPLLLANTLSKINNARQILSHLDLESCSWYTRLSMHQRPTLDVYDFRGSRVAMSICIVDESIPGFAHSSLKMTLMKKMPLFMETKNSIMKSMMVGSRIIF</sequence>
<reference evidence="1 2" key="1">
    <citation type="submission" date="2014-04" db="EMBL/GenBank/DDBJ databases">
        <title>Evolutionary Origins and Diversification of the Mycorrhizal Mutualists.</title>
        <authorList>
            <consortium name="DOE Joint Genome Institute"/>
            <consortium name="Mycorrhizal Genomics Consortium"/>
            <person name="Kohler A."/>
            <person name="Kuo A."/>
            <person name="Nagy L.G."/>
            <person name="Floudas D."/>
            <person name="Copeland A."/>
            <person name="Barry K.W."/>
            <person name="Cichocki N."/>
            <person name="Veneault-Fourrey C."/>
            <person name="LaButti K."/>
            <person name="Lindquist E.A."/>
            <person name="Lipzen A."/>
            <person name="Lundell T."/>
            <person name="Morin E."/>
            <person name="Murat C."/>
            <person name="Riley R."/>
            <person name="Ohm R."/>
            <person name="Sun H."/>
            <person name="Tunlid A."/>
            <person name="Henrissat B."/>
            <person name="Grigoriev I.V."/>
            <person name="Hibbett D.S."/>
            <person name="Martin F."/>
        </authorList>
    </citation>
    <scope>NUCLEOTIDE SEQUENCE [LARGE SCALE GENOMIC DNA]</scope>
    <source>
        <strain evidence="1 2">FD-317 M1</strain>
    </source>
</reference>
<dbReference type="AlphaFoldDB" id="A0A0D0CQZ0"/>
<name>A0A0D0CQZ0_9AGAR</name>
<protein>
    <submittedName>
        <fullName evidence="1">Uncharacterized protein</fullName>
    </submittedName>
</protein>
<proteinExistence type="predicted"/>
<dbReference type="OrthoDB" id="248923at2759"/>
<organism evidence="1 2">
    <name type="scientific">Collybiopsis luxurians FD-317 M1</name>
    <dbReference type="NCBI Taxonomy" id="944289"/>
    <lineage>
        <taxon>Eukaryota</taxon>
        <taxon>Fungi</taxon>
        <taxon>Dikarya</taxon>
        <taxon>Basidiomycota</taxon>
        <taxon>Agaricomycotina</taxon>
        <taxon>Agaricomycetes</taxon>
        <taxon>Agaricomycetidae</taxon>
        <taxon>Agaricales</taxon>
        <taxon>Marasmiineae</taxon>
        <taxon>Omphalotaceae</taxon>
        <taxon>Collybiopsis</taxon>
        <taxon>Collybiopsis luxurians</taxon>
    </lineage>
</organism>
<dbReference type="Proteomes" id="UP000053593">
    <property type="component" value="Unassembled WGS sequence"/>
</dbReference>
<feature type="non-terminal residue" evidence="1">
    <location>
        <position position="105"/>
    </location>
</feature>
<evidence type="ECO:0000313" key="1">
    <source>
        <dbReference type="EMBL" id="KIK61492.1"/>
    </source>
</evidence>
<feature type="non-terminal residue" evidence="1">
    <location>
        <position position="1"/>
    </location>
</feature>